<dbReference type="GeneID" id="5885875"/>
<dbReference type="Pfam" id="PF13306">
    <property type="entry name" value="LRR_5"/>
    <property type="match status" value="1"/>
</dbReference>
<reference evidence="2" key="1">
    <citation type="submission" date="2007-12" db="EMBL/GenBank/DDBJ databases">
        <title>Annotation of Entamoeba dispar SAW760.</title>
        <authorList>
            <person name="Lorenzi H."/>
            <person name="Inman J."/>
            <person name="Schobel S."/>
            <person name="Amedeo P."/>
            <person name="Caler E."/>
        </authorList>
    </citation>
    <scope>NUCLEOTIDE SEQUENCE [LARGE SCALE GENOMIC DNA]</scope>
    <source>
        <strain evidence="2">ATCC PRA-260 / SAW760</strain>
    </source>
</reference>
<dbReference type="SUPFAM" id="SSF52058">
    <property type="entry name" value="L domain-like"/>
    <property type="match status" value="1"/>
</dbReference>
<dbReference type="OMA" id="YHEVHGK"/>
<accession>B0ERI0</accession>
<dbReference type="VEuPathDB" id="AmoebaDB:EDI_303900"/>
<dbReference type="InterPro" id="IPR026906">
    <property type="entry name" value="LRR_5"/>
</dbReference>
<proteinExistence type="predicted"/>
<dbReference type="EMBL" id="DS550521">
    <property type="protein sequence ID" value="EDR22880.1"/>
    <property type="molecule type" value="Genomic_DNA"/>
</dbReference>
<evidence type="ECO:0008006" key="3">
    <source>
        <dbReference type="Google" id="ProtNLM"/>
    </source>
</evidence>
<dbReference type="InterPro" id="IPR053139">
    <property type="entry name" value="Surface_bspA-like"/>
</dbReference>
<keyword evidence="2" id="KW-1185">Reference proteome</keyword>
<organism evidence="2">
    <name type="scientific">Entamoeba dispar (strain ATCC PRA-260 / SAW760)</name>
    <dbReference type="NCBI Taxonomy" id="370354"/>
    <lineage>
        <taxon>Eukaryota</taxon>
        <taxon>Amoebozoa</taxon>
        <taxon>Evosea</taxon>
        <taxon>Archamoebae</taxon>
        <taxon>Mastigamoebida</taxon>
        <taxon>Entamoebidae</taxon>
        <taxon>Entamoeba</taxon>
    </lineage>
</organism>
<protein>
    <recommendedName>
        <fullName evidence="3">Leucine rich repeat containing protein BspA family protein</fullName>
    </recommendedName>
</protein>
<dbReference type="InterPro" id="IPR032675">
    <property type="entry name" value="LRR_dom_sf"/>
</dbReference>
<dbReference type="RefSeq" id="XP_001740706.1">
    <property type="nucleotide sequence ID" value="XM_001740654.1"/>
</dbReference>
<gene>
    <name evidence="1" type="ORF">EDI_303900</name>
</gene>
<evidence type="ECO:0000313" key="2">
    <source>
        <dbReference type="Proteomes" id="UP000008076"/>
    </source>
</evidence>
<dbReference type="eggNOG" id="ENOG502RDZ6">
    <property type="taxonomic scope" value="Eukaryota"/>
</dbReference>
<sequence length="220" mass="25978">MEPVEIIKKKSCFNLYQFKEIIQYFYNKTDYEVFSMINKRCGQVLLLFEENPIPYTEDMKVIFPNICIQHLYHYEEEHVFGMKKYIYHFEVSYSYYHDVHGERIKFKRVVFNRLDRIRYGGQIPEGITDIGYKAFNGSDIQVVIIPDTVTSINNNAFENCNNLKTVYFSKNLLSIGAEAFLDCVSLKEINKPTALQFIGYHCFHGCIKLKELPKEIKRSN</sequence>
<dbReference type="PANTHER" id="PTHR45661">
    <property type="entry name" value="SURFACE ANTIGEN"/>
    <property type="match status" value="1"/>
</dbReference>
<evidence type="ECO:0000313" key="1">
    <source>
        <dbReference type="EMBL" id="EDR22880.1"/>
    </source>
</evidence>
<dbReference type="Gene3D" id="3.80.10.10">
    <property type="entry name" value="Ribonuclease Inhibitor"/>
    <property type="match status" value="1"/>
</dbReference>
<dbReference type="AlphaFoldDB" id="B0ERI0"/>
<dbReference type="PANTHER" id="PTHR45661:SF3">
    <property type="entry name" value="IG-LIKE DOMAIN-CONTAINING PROTEIN"/>
    <property type="match status" value="1"/>
</dbReference>
<dbReference type="OrthoDB" id="25904at2759"/>
<dbReference type="Proteomes" id="UP000008076">
    <property type="component" value="Unassembled WGS sequence"/>
</dbReference>
<dbReference type="KEGG" id="edi:EDI_303900"/>
<name>B0ERI0_ENTDS</name>